<dbReference type="InterPro" id="IPR018303">
    <property type="entry name" value="ATPase_P-typ_P_site"/>
</dbReference>
<dbReference type="Pfam" id="PF00122">
    <property type="entry name" value="E1-E2_ATPase"/>
    <property type="match status" value="1"/>
</dbReference>
<dbReference type="InterPro" id="IPR044492">
    <property type="entry name" value="P_typ_ATPase_HD_dom"/>
</dbReference>
<dbReference type="SUPFAM" id="SSF81653">
    <property type="entry name" value="Calcium ATPase, transduction domain A"/>
    <property type="match status" value="1"/>
</dbReference>
<dbReference type="InterPro" id="IPR006121">
    <property type="entry name" value="HMA_dom"/>
</dbReference>
<evidence type="ECO:0000313" key="12">
    <source>
        <dbReference type="EMBL" id="UXY14194.1"/>
    </source>
</evidence>
<evidence type="ECO:0000259" key="11">
    <source>
        <dbReference type="PROSITE" id="PS50846"/>
    </source>
</evidence>
<dbReference type="Pfam" id="PF00702">
    <property type="entry name" value="Hydrolase"/>
    <property type="match status" value="1"/>
</dbReference>
<evidence type="ECO:0000256" key="10">
    <source>
        <dbReference type="RuleBase" id="RU362081"/>
    </source>
</evidence>
<evidence type="ECO:0000256" key="7">
    <source>
        <dbReference type="ARBA" id="ARBA00022967"/>
    </source>
</evidence>
<evidence type="ECO:0000256" key="5">
    <source>
        <dbReference type="ARBA" id="ARBA00022741"/>
    </source>
</evidence>
<dbReference type="PRINTS" id="PR00943">
    <property type="entry name" value="CUATPASE"/>
</dbReference>
<feature type="domain" description="HMA" evidence="11">
    <location>
        <begin position="3"/>
        <end position="66"/>
    </location>
</feature>
<evidence type="ECO:0000256" key="2">
    <source>
        <dbReference type="ARBA" id="ARBA00006024"/>
    </source>
</evidence>
<evidence type="ECO:0000256" key="1">
    <source>
        <dbReference type="ARBA" id="ARBA00004127"/>
    </source>
</evidence>
<dbReference type="Gene3D" id="2.70.150.10">
    <property type="entry name" value="Calcium-transporting ATPase, cytoplasmic transduction domain A"/>
    <property type="match status" value="1"/>
</dbReference>
<feature type="transmembrane region" description="Helical" evidence="10">
    <location>
        <begin position="185"/>
        <end position="202"/>
    </location>
</feature>
<dbReference type="PANTHER" id="PTHR43520:SF8">
    <property type="entry name" value="P-TYPE CU(+) TRANSPORTER"/>
    <property type="match status" value="1"/>
</dbReference>
<dbReference type="CDD" id="cd00371">
    <property type="entry name" value="HMA"/>
    <property type="match status" value="2"/>
</dbReference>
<dbReference type="Gene3D" id="3.40.1110.10">
    <property type="entry name" value="Calcium-transporting ATPase, cytoplasmic domain N"/>
    <property type="match status" value="1"/>
</dbReference>
<dbReference type="Proteomes" id="UP001061302">
    <property type="component" value="Chromosome"/>
</dbReference>
<dbReference type="PANTHER" id="PTHR43520">
    <property type="entry name" value="ATP7, ISOFORM B"/>
    <property type="match status" value="1"/>
</dbReference>
<protein>
    <submittedName>
        <fullName evidence="12">Heavy metal translocating P-type ATPase</fullName>
    </submittedName>
</protein>
<proteinExistence type="inferred from homology"/>
<feature type="transmembrane region" description="Helical" evidence="10">
    <location>
        <begin position="214"/>
        <end position="238"/>
    </location>
</feature>
<feature type="transmembrane region" description="Helical" evidence="10">
    <location>
        <begin position="244"/>
        <end position="262"/>
    </location>
</feature>
<keyword evidence="10" id="KW-1003">Cell membrane</keyword>
<dbReference type="InterPro" id="IPR023214">
    <property type="entry name" value="HAD_sf"/>
</dbReference>
<evidence type="ECO:0000256" key="4">
    <source>
        <dbReference type="ARBA" id="ARBA00022723"/>
    </source>
</evidence>
<dbReference type="PROSITE" id="PS01047">
    <property type="entry name" value="HMA_1"/>
    <property type="match status" value="2"/>
</dbReference>
<dbReference type="InterPro" id="IPR008250">
    <property type="entry name" value="ATPase_P-typ_transduc_dom_A_sf"/>
</dbReference>
<dbReference type="PROSITE" id="PS50846">
    <property type="entry name" value="HMA_2"/>
    <property type="match status" value="2"/>
</dbReference>
<dbReference type="PRINTS" id="PR00119">
    <property type="entry name" value="CATATPASE"/>
</dbReference>
<keyword evidence="9 10" id="KW-0472">Membrane</keyword>
<keyword evidence="7" id="KW-1278">Translocase</keyword>
<dbReference type="NCBIfam" id="TIGR01494">
    <property type="entry name" value="ATPase_P-type"/>
    <property type="match status" value="1"/>
</dbReference>
<dbReference type="Gene3D" id="3.30.70.100">
    <property type="match status" value="2"/>
</dbReference>
<keyword evidence="4 10" id="KW-0479">Metal-binding</keyword>
<dbReference type="SFLD" id="SFLDF00027">
    <property type="entry name" value="p-type_atpase"/>
    <property type="match status" value="1"/>
</dbReference>
<dbReference type="PROSITE" id="PS00154">
    <property type="entry name" value="ATPASE_E1_E2"/>
    <property type="match status" value="1"/>
</dbReference>
<feature type="transmembrane region" description="Helical" evidence="10">
    <location>
        <begin position="757"/>
        <end position="777"/>
    </location>
</feature>
<feature type="transmembrane region" description="Helical" evidence="10">
    <location>
        <begin position="151"/>
        <end position="173"/>
    </location>
</feature>
<dbReference type="InterPro" id="IPR017969">
    <property type="entry name" value="Heavy-metal-associated_CS"/>
</dbReference>
<keyword evidence="3 10" id="KW-0812">Transmembrane</keyword>
<dbReference type="Gene3D" id="3.40.50.1000">
    <property type="entry name" value="HAD superfamily/HAD-like"/>
    <property type="match status" value="1"/>
</dbReference>
<dbReference type="InterPro" id="IPR023299">
    <property type="entry name" value="ATPase_P-typ_cyto_dom_N"/>
</dbReference>
<dbReference type="SUPFAM" id="SSF81665">
    <property type="entry name" value="Calcium ATPase, transmembrane domain M"/>
    <property type="match status" value="1"/>
</dbReference>
<evidence type="ECO:0000256" key="6">
    <source>
        <dbReference type="ARBA" id="ARBA00022840"/>
    </source>
</evidence>
<dbReference type="InterPro" id="IPR036412">
    <property type="entry name" value="HAD-like_sf"/>
</dbReference>
<dbReference type="EMBL" id="CP106753">
    <property type="protein sequence ID" value="UXY14194.1"/>
    <property type="molecule type" value="Genomic_DNA"/>
</dbReference>
<dbReference type="InterPro" id="IPR001757">
    <property type="entry name" value="P_typ_ATPase"/>
</dbReference>
<dbReference type="SFLD" id="SFLDS00003">
    <property type="entry name" value="Haloacid_Dehalogenase"/>
    <property type="match status" value="1"/>
</dbReference>
<dbReference type="InterPro" id="IPR023298">
    <property type="entry name" value="ATPase_P-typ_TM_dom_sf"/>
</dbReference>
<feature type="domain" description="HMA" evidence="11">
    <location>
        <begin position="68"/>
        <end position="133"/>
    </location>
</feature>
<evidence type="ECO:0000313" key="13">
    <source>
        <dbReference type="Proteomes" id="UP001061302"/>
    </source>
</evidence>
<evidence type="ECO:0000256" key="3">
    <source>
        <dbReference type="ARBA" id="ARBA00022692"/>
    </source>
</evidence>
<feature type="transmembrane region" description="Helical" evidence="10">
    <location>
        <begin position="425"/>
        <end position="455"/>
    </location>
</feature>
<dbReference type="Pfam" id="PF00403">
    <property type="entry name" value="HMA"/>
    <property type="match status" value="2"/>
</dbReference>
<evidence type="ECO:0000256" key="8">
    <source>
        <dbReference type="ARBA" id="ARBA00022989"/>
    </source>
</evidence>
<dbReference type="SUPFAM" id="SSF55008">
    <property type="entry name" value="HMA, heavy metal-associated domain"/>
    <property type="match status" value="2"/>
</dbReference>
<comment type="similarity">
    <text evidence="2 10">Belongs to the cation transport ATPase (P-type) (TC 3.A.3) family. Type IB subfamily.</text>
</comment>
<feature type="transmembrane region" description="Helical" evidence="10">
    <location>
        <begin position="734"/>
        <end position="751"/>
    </location>
</feature>
<dbReference type="NCBIfam" id="TIGR01525">
    <property type="entry name" value="ATPase-IB_hvy"/>
    <property type="match status" value="1"/>
</dbReference>
<evidence type="ECO:0000256" key="9">
    <source>
        <dbReference type="ARBA" id="ARBA00023136"/>
    </source>
</evidence>
<sequence>MNQSVTVPISGMTCAACATRIEKVLNRQPGISASVNFATETAHVTLDGATLPQVEAAIRKAGYEVLRQTLELAVSGMTCAACASRIEKVLNRQPGVTAAVNFATETARIEFLPGAFDMDEAVAAIRKAGYDARPVSTDTPPAHDERALRRAWYAFGLAAVLSAPLMVEMVVMMLGAGHEWVPRPLQMVLATLVQFTVGLRFYRGAWHALRGGGANMDVLVALGTTMAWAYSSVVTLAGWHHQHVYFEAGAAVIALVVLGKLLEARAKGRTAGAIAQLLALQPKTARVLRGQQLVEVPIAQLQPGDEVVIRHGEQVPVDGQVLSGQAALDEAMLTGESVPVAKAPHDKVYAGTRNVEGTLTVRAEGVGGSTQLAEIVRLVGQAQGSKAPIQQLADRISAVFVPVVVVIALLTFVVSWIWLGDPAVALMHAVAVLVIACPCALGLATPTAVMMGVGLGARQGILFRNAEALERAGKLSVLVVDKTGTLTEGRPTVTAVQPAAGSDAGRLLQWVASLEAGSEHPLARAVLERAQAEGLPLLPADGFRAEPGHGVLGLVEGHQLRVGTPDWSVPLDEAQRDAVAALASRGQTVVSVAVDGAFAGLIALADAVRPSSRAAIEALAGQGVRVVMLTGDNADTAAAVARELGIAEFRAGVKPADKANAVTEFKAGGALVAMAGDGVNDAPALAAADVSFAMRSGSDVAIEAADITLMHNDLAHVAAAISLSRSTLRKIRQNLFFAFFYNVLGIPLAAFGLLSPVFAGAAMAASSISVVSNALLLKRWRP</sequence>
<organism evidence="12 13">
    <name type="scientific">Chitiniphilus purpureus</name>
    <dbReference type="NCBI Taxonomy" id="2981137"/>
    <lineage>
        <taxon>Bacteria</taxon>
        <taxon>Pseudomonadati</taxon>
        <taxon>Pseudomonadota</taxon>
        <taxon>Betaproteobacteria</taxon>
        <taxon>Neisseriales</taxon>
        <taxon>Chitinibacteraceae</taxon>
        <taxon>Chitiniphilus</taxon>
    </lineage>
</organism>
<reference evidence="12" key="1">
    <citation type="submission" date="2022-10" db="EMBL/GenBank/DDBJ databases">
        <title>Chitiniphilus purpureus sp. nov., a novel chitin-degrading bacterium isolated from crawfish pond sediment.</title>
        <authorList>
            <person name="Li K."/>
        </authorList>
    </citation>
    <scope>NUCLEOTIDE SEQUENCE</scope>
    <source>
        <strain evidence="12">CD1</strain>
    </source>
</reference>
<keyword evidence="8 10" id="KW-1133">Transmembrane helix</keyword>
<gene>
    <name evidence="12" type="ORF">N8I74_12790</name>
</gene>
<dbReference type="RefSeq" id="WP_263123494.1">
    <property type="nucleotide sequence ID" value="NZ_CP106753.1"/>
</dbReference>
<feature type="transmembrane region" description="Helical" evidence="10">
    <location>
        <begin position="396"/>
        <end position="419"/>
    </location>
</feature>
<dbReference type="CDD" id="cd02094">
    <property type="entry name" value="P-type_ATPase_Cu-like"/>
    <property type="match status" value="1"/>
</dbReference>
<keyword evidence="13" id="KW-1185">Reference proteome</keyword>
<dbReference type="NCBIfam" id="TIGR01511">
    <property type="entry name" value="ATPase-IB1_Cu"/>
    <property type="match status" value="1"/>
</dbReference>
<dbReference type="SUPFAM" id="SSF56784">
    <property type="entry name" value="HAD-like"/>
    <property type="match status" value="1"/>
</dbReference>
<dbReference type="InterPro" id="IPR059000">
    <property type="entry name" value="ATPase_P-type_domA"/>
</dbReference>
<dbReference type="InterPro" id="IPR036163">
    <property type="entry name" value="HMA_dom_sf"/>
</dbReference>
<dbReference type="InterPro" id="IPR027256">
    <property type="entry name" value="P-typ_ATPase_IB"/>
</dbReference>
<keyword evidence="5 10" id="KW-0547">Nucleotide-binding</keyword>
<dbReference type="SFLD" id="SFLDG00002">
    <property type="entry name" value="C1.7:_P-type_atpase_like"/>
    <property type="match status" value="1"/>
</dbReference>
<name>A0ABY6DIL3_9NEIS</name>
<comment type="subcellular location">
    <subcellularLocation>
        <location evidence="10">Cell membrane</location>
    </subcellularLocation>
    <subcellularLocation>
        <location evidence="1">Endomembrane system</location>
        <topology evidence="1">Multi-pass membrane protein</topology>
    </subcellularLocation>
</comment>
<accession>A0ABY6DIL3</accession>
<keyword evidence="6 10" id="KW-0067">ATP-binding</keyword>